<keyword evidence="3" id="KW-1185">Reference proteome</keyword>
<protein>
    <submittedName>
        <fullName evidence="2">Uncharacterized protein</fullName>
    </submittedName>
</protein>
<proteinExistence type="predicted"/>
<dbReference type="Proteomes" id="UP001174909">
    <property type="component" value="Unassembled WGS sequence"/>
</dbReference>
<evidence type="ECO:0000313" key="3">
    <source>
        <dbReference type="Proteomes" id="UP001174909"/>
    </source>
</evidence>
<sequence length="116" mass="12515">MASTITSSVHNNLPSAWLPGIFWNGPACTGTATARCGSQSTRPRLPARTSCWSSTCKAPNNCAALASTRCTSSCYRPRGRRWKSGWRGASPAPKQRAQGWQSPGRKAPSTRRMTTC</sequence>
<organism evidence="2 3">
    <name type="scientific">Geodia barretti</name>
    <name type="common">Barrett's horny sponge</name>
    <dbReference type="NCBI Taxonomy" id="519541"/>
    <lineage>
        <taxon>Eukaryota</taxon>
        <taxon>Metazoa</taxon>
        <taxon>Porifera</taxon>
        <taxon>Demospongiae</taxon>
        <taxon>Heteroscleromorpha</taxon>
        <taxon>Tetractinellida</taxon>
        <taxon>Astrophorina</taxon>
        <taxon>Geodiidae</taxon>
        <taxon>Geodia</taxon>
    </lineage>
</organism>
<comment type="caution">
    <text evidence="2">The sequence shown here is derived from an EMBL/GenBank/DDBJ whole genome shotgun (WGS) entry which is preliminary data.</text>
</comment>
<dbReference type="EMBL" id="CASHTH010003052">
    <property type="protein sequence ID" value="CAI8039597.1"/>
    <property type="molecule type" value="Genomic_DNA"/>
</dbReference>
<accession>A0AA35X6J6</accession>
<feature type="region of interest" description="Disordered" evidence="1">
    <location>
        <begin position="77"/>
        <end position="116"/>
    </location>
</feature>
<evidence type="ECO:0000256" key="1">
    <source>
        <dbReference type="SAM" id="MobiDB-lite"/>
    </source>
</evidence>
<name>A0AA35X6J6_GEOBA</name>
<evidence type="ECO:0000313" key="2">
    <source>
        <dbReference type="EMBL" id="CAI8039597.1"/>
    </source>
</evidence>
<reference evidence="2" key="1">
    <citation type="submission" date="2023-03" db="EMBL/GenBank/DDBJ databases">
        <authorList>
            <person name="Steffen K."/>
            <person name="Cardenas P."/>
        </authorList>
    </citation>
    <scope>NUCLEOTIDE SEQUENCE</scope>
</reference>
<gene>
    <name evidence="2" type="ORF">GBAR_LOCUS22043</name>
</gene>
<dbReference type="AlphaFoldDB" id="A0AA35X6J6"/>